<evidence type="ECO:0000259" key="2">
    <source>
        <dbReference type="Pfam" id="PF23544"/>
    </source>
</evidence>
<dbReference type="Proteomes" id="UP000717696">
    <property type="component" value="Unassembled WGS sequence"/>
</dbReference>
<evidence type="ECO:0008006" key="5">
    <source>
        <dbReference type="Google" id="ProtNLM"/>
    </source>
</evidence>
<evidence type="ECO:0000313" key="4">
    <source>
        <dbReference type="Proteomes" id="UP000717696"/>
    </source>
</evidence>
<dbReference type="InterPro" id="IPR010839">
    <property type="entry name" value="AtuA_N"/>
</dbReference>
<evidence type="ECO:0000313" key="3">
    <source>
        <dbReference type="EMBL" id="KAH7162106.1"/>
    </source>
</evidence>
<dbReference type="InterPro" id="IPR056362">
    <property type="entry name" value="AtuA-like_ferredoxin_dom"/>
</dbReference>
<dbReference type="Pfam" id="PF07287">
    <property type="entry name" value="AtuA"/>
    <property type="match status" value="1"/>
</dbReference>
<feature type="domain" description="AtuA-like ferredoxin-fold" evidence="2">
    <location>
        <begin position="503"/>
        <end position="601"/>
    </location>
</feature>
<comment type="caution">
    <text evidence="3">The sequence shown here is derived from an EMBL/GenBank/DDBJ whole genome shotgun (WGS) entry which is preliminary data.</text>
</comment>
<dbReference type="AlphaFoldDB" id="A0A9P9FHY5"/>
<keyword evidence="4" id="KW-1185">Reference proteome</keyword>
<proteinExistence type="predicted"/>
<accession>A0A9P9FHY5</accession>
<dbReference type="Pfam" id="PF23544">
    <property type="entry name" value="AtuA_ferredoxin"/>
    <property type="match status" value="1"/>
</dbReference>
<reference evidence="3" key="1">
    <citation type="journal article" date="2021" name="Nat. Commun.">
        <title>Genetic determinants of endophytism in the Arabidopsis root mycobiome.</title>
        <authorList>
            <person name="Mesny F."/>
            <person name="Miyauchi S."/>
            <person name="Thiergart T."/>
            <person name="Pickel B."/>
            <person name="Atanasova L."/>
            <person name="Karlsson M."/>
            <person name="Huettel B."/>
            <person name="Barry K.W."/>
            <person name="Haridas S."/>
            <person name="Chen C."/>
            <person name="Bauer D."/>
            <person name="Andreopoulos W."/>
            <person name="Pangilinan J."/>
            <person name="LaButti K."/>
            <person name="Riley R."/>
            <person name="Lipzen A."/>
            <person name="Clum A."/>
            <person name="Drula E."/>
            <person name="Henrissat B."/>
            <person name="Kohler A."/>
            <person name="Grigoriev I.V."/>
            <person name="Martin F.M."/>
            <person name="Hacquard S."/>
        </authorList>
    </citation>
    <scope>NUCLEOTIDE SEQUENCE</scope>
    <source>
        <strain evidence="3">MPI-CAGE-AT-0021</strain>
    </source>
</reference>
<evidence type="ECO:0000259" key="1">
    <source>
        <dbReference type="Pfam" id="PF07287"/>
    </source>
</evidence>
<protein>
    <recommendedName>
        <fullName evidence="5">DUF1446 domain-containing protein</fullName>
    </recommendedName>
</protein>
<dbReference type="EMBL" id="JAGMUU010000001">
    <property type="protein sequence ID" value="KAH7162106.1"/>
    <property type="molecule type" value="Genomic_DNA"/>
</dbReference>
<dbReference type="PANTHER" id="PTHR47585">
    <property type="match status" value="1"/>
</dbReference>
<organism evidence="3 4">
    <name type="scientific">Dactylonectria estremocensis</name>
    <dbReference type="NCBI Taxonomy" id="1079267"/>
    <lineage>
        <taxon>Eukaryota</taxon>
        <taxon>Fungi</taxon>
        <taxon>Dikarya</taxon>
        <taxon>Ascomycota</taxon>
        <taxon>Pezizomycotina</taxon>
        <taxon>Sordariomycetes</taxon>
        <taxon>Hypocreomycetidae</taxon>
        <taxon>Hypocreales</taxon>
        <taxon>Nectriaceae</taxon>
        <taxon>Dactylonectria</taxon>
    </lineage>
</organism>
<feature type="domain" description="Acyclic terpene utilisation N-terminal" evidence="1">
    <location>
        <begin position="14"/>
        <end position="453"/>
    </location>
</feature>
<dbReference type="PANTHER" id="PTHR47585:SF1">
    <property type="entry name" value="DUF1446 DOMAIN-CONTAINING PROTEIN"/>
    <property type="match status" value="1"/>
</dbReference>
<name>A0A9P9FHY5_9HYPO</name>
<gene>
    <name evidence="3" type="ORF">B0J13DRAFT_490657</name>
</gene>
<sequence length="630" mass="68807">MQSNESRENNCRPIRIGNASGAIGDGLDQVFRLASSGAVDAITADYLAEFNIAWKAIELQSRPDLGYEPNFLEQLAYNNGDGARAVANNNIKVVHDGGALNPKGLAEKVDSYFRGLGIRHIKVAWVEGDNITEHVKTNRLGSPQHLDQTGRTFEANGKEILAANVYTGQRGIVEALEQGADIVICGRCCDASPVMALASWYWGWKATDYNQLAGSLMAGHLIECGAYVTGGNYCGAREVGQLHHVGYPIAEIAADGTCIITKPEGSNGAVTVDTCKGQLLYEIQGPRYLNPDVVARIDGACLDQVGKDRVKLSGIIGLAAPDTAKVSICALGGFQAEISSYAAGIESDIDFKFNLMRDQVLGQINLADFTTFSIERYGSAATNPRSQKSCTVQFRFFAQSESKEAFTQFRRAIFYNGMQGYCGLHLGMDWRTMEPKPFVRYFPALIHQEKLPNLTVHFVSGEKYAVPPPDFKDMRAISELPPLDSSKSSDALPVDGGSLIKLPLGDLFFARSGDKGGNANVGFWVRDSKAFPFAQAFLTVPRLIELLADDWDPRYSIERCEFPNLNAIHFVIRGILQDGVSSSSVLDGFGKSISEFLRARMVELPGELVQAEQQRRTIAQQRANSSRMSL</sequence>
<dbReference type="OrthoDB" id="10265871at2759"/>